<name>A0A9P1J323_9PELO</name>
<evidence type="ECO:0000313" key="5">
    <source>
        <dbReference type="Proteomes" id="UP001152747"/>
    </source>
</evidence>
<evidence type="ECO:0000256" key="1">
    <source>
        <dbReference type="SAM" id="MobiDB-lite"/>
    </source>
</evidence>
<evidence type="ECO:0000259" key="3">
    <source>
        <dbReference type="Pfam" id="PF23626"/>
    </source>
</evidence>
<dbReference type="Pfam" id="PF23626">
    <property type="entry name" value="CCD_aECM"/>
    <property type="match status" value="1"/>
</dbReference>
<feature type="chain" id="PRO_5040200556" description="aECM cysteine-cradle domain-containing protein" evidence="2">
    <location>
        <begin position="19"/>
        <end position="203"/>
    </location>
</feature>
<dbReference type="OrthoDB" id="5861617at2759"/>
<evidence type="ECO:0000256" key="2">
    <source>
        <dbReference type="SAM" id="SignalP"/>
    </source>
</evidence>
<feature type="signal peptide" evidence="2">
    <location>
        <begin position="1"/>
        <end position="18"/>
    </location>
</feature>
<protein>
    <recommendedName>
        <fullName evidence="3">aECM cysteine-cradle domain-containing protein</fullName>
    </recommendedName>
</protein>
<comment type="caution">
    <text evidence="4">The sequence shown here is derived from an EMBL/GenBank/DDBJ whole genome shotgun (WGS) entry which is preliminary data.</text>
</comment>
<organism evidence="4 5">
    <name type="scientific">Caenorhabditis angaria</name>
    <dbReference type="NCBI Taxonomy" id="860376"/>
    <lineage>
        <taxon>Eukaryota</taxon>
        <taxon>Metazoa</taxon>
        <taxon>Ecdysozoa</taxon>
        <taxon>Nematoda</taxon>
        <taxon>Chromadorea</taxon>
        <taxon>Rhabditida</taxon>
        <taxon>Rhabditina</taxon>
        <taxon>Rhabditomorpha</taxon>
        <taxon>Rhabditoidea</taxon>
        <taxon>Rhabditidae</taxon>
        <taxon>Peloderinae</taxon>
        <taxon>Caenorhabditis</taxon>
    </lineage>
</organism>
<dbReference type="PANTHER" id="PTHR37435:SF4">
    <property type="entry name" value="GROUND-LIKE DOMAIN-CONTAINING PROTEIN"/>
    <property type="match status" value="1"/>
</dbReference>
<dbReference type="InterPro" id="IPR055352">
    <property type="entry name" value="CCD_aECM"/>
</dbReference>
<evidence type="ECO:0000313" key="4">
    <source>
        <dbReference type="EMBL" id="CAI5454785.1"/>
    </source>
</evidence>
<proteinExistence type="predicted"/>
<dbReference type="EMBL" id="CANHGI010000006">
    <property type="protein sequence ID" value="CAI5454785.1"/>
    <property type="molecule type" value="Genomic_DNA"/>
</dbReference>
<dbReference type="AlphaFoldDB" id="A0A9P1J323"/>
<feature type="domain" description="aECM cysteine-cradle" evidence="3">
    <location>
        <begin position="147"/>
        <end position="196"/>
    </location>
</feature>
<feature type="compositionally biased region" description="Basic residues" evidence="1">
    <location>
        <begin position="69"/>
        <end position="81"/>
    </location>
</feature>
<gene>
    <name evidence="4" type="ORF">CAMP_LOCUS17422</name>
</gene>
<sequence length="203" mass="23486">MCHLIAIVLLYFAYIGHSEGLSKINIELKPYEFQYVDNTNPAIPDNSLKYETGSFITEASDSTAPIKPMKPKKTRRKKKKKKVLKMKKPKRMNLRRVFKTRIISTTVPSIQIEEVREEEKQTNENVINLAPIYDRDTGMSYQPEELDKICAETVQISRNFGIRDIESFAKNNCFLIRMYYTNVTCSQINQLVEYCIANGLMNG</sequence>
<dbReference type="PANTHER" id="PTHR37435">
    <property type="entry name" value="PROTEIN CBG14344"/>
    <property type="match status" value="1"/>
</dbReference>
<accession>A0A9P1J323</accession>
<keyword evidence="2" id="KW-0732">Signal</keyword>
<keyword evidence="5" id="KW-1185">Reference proteome</keyword>
<dbReference type="Proteomes" id="UP001152747">
    <property type="component" value="Unassembled WGS sequence"/>
</dbReference>
<feature type="region of interest" description="Disordered" evidence="1">
    <location>
        <begin position="61"/>
        <end position="81"/>
    </location>
</feature>
<reference evidence="4" key="1">
    <citation type="submission" date="2022-11" db="EMBL/GenBank/DDBJ databases">
        <authorList>
            <person name="Kikuchi T."/>
        </authorList>
    </citation>
    <scope>NUCLEOTIDE SEQUENCE</scope>
    <source>
        <strain evidence="4">PS1010</strain>
    </source>
</reference>